<name>A0AAW3PER7_9BURK</name>
<organism evidence="2 3">
    <name type="scientific">Burkholderia diffusa</name>
    <dbReference type="NCBI Taxonomy" id="488732"/>
    <lineage>
        <taxon>Bacteria</taxon>
        <taxon>Pseudomonadati</taxon>
        <taxon>Pseudomonadota</taxon>
        <taxon>Betaproteobacteria</taxon>
        <taxon>Burkholderiales</taxon>
        <taxon>Burkholderiaceae</taxon>
        <taxon>Burkholderia</taxon>
        <taxon>Burkholderia cepacia complex</taxon>
    </lineage>
</organism>
<reference evidence="2 3" key="1">
    <citation type="submission" date="2015-11" db="EMBL/GenBank/DDBJ databases">
        <title>Expanding the genomic diversity of Burkholderia species for the development of highly accurate diagnostics.</title>
        <authorList>
            <person name="Sahl J."/>
            <person name="Keim P."/>
            <person name="Wagner D."/>
        </authorList>
    </citation>
    <scope>NUCLEOTIDE SEQUENCE [LARGE SCALE GENOMIC DNA]</scope>
    <source>
        <strain evidence="2 3">MSMB378WGS</strain>
    </source>
</reference>
<evidence type="ECO:0000256" key="1">
    <source>
        <dbReference type="SAM" id="Phobius"/>
    </source>
</evidence>
<sequence>MALPSLQRIVLADVDTRHAGMAAGAIVVMLYIGAAFAAACIGGAFFGALGEGGGAAAHAHAMRIGLEWRLVPFVAGFLVSVWMVQRRYRTANAVRGV</sequence>
<protein>
    <recommendedName>
        <fullName evidence="4">MFS transporter</fullName>
    </recommendedName>
</protein>
<comment type="caution">
    <text evidence="2">The sequence shown here is derived from an EMBL/GenBank/DDBJ whole genome shotgun (WGS) entry which is preliminary data.</text>
</comment>
<keyword evidence="1" id="KW-0472">Membrane</keyword>
<evidence type="ECO:0000313" key="3">
    <source>
        <dbReference type="Proteomes" id="UP000063236"/>
    </source>
</evidence>
<proteinExistence type="predicted"/>
<dbReference type="RefSeq" id="WP_059916042.1">
    <property type="nucleotide sequence ID" value="NZ_LOZQ01000067.1"/>
</dbReference>
<evidence type="ECO:0008006" key="4">
    <source>
        <dbReference type="Google" id="ProtNLM"/>
    </source>
</evidence>
<dbReference type="EMBL" id="LPJV01000036">
    <property type="protein sequence ID" value="KWF51824.1"/>
    <property type="molecule type" value="Genomic_DNA"/>
</dbReference>
<dbReference type="AlphaFoldDB" id="A0AAW3PER7"/>
<feature type="transmembrane region" description="Helical" evidence="1">
    <location>
        <begin position="66"/>
        <end position="84"/>
    </location>
</feature>
<gene>
    <name evidence="2" type="ORF">WL88_18185</name>
</gene>
<dbReference type="Proteomes" id="UP000063236">
    <property type="component" value="Unassembled WGS sequence"/>
</dbReference>
<accession>A0AAW3PER7</accession>
<feature type="transmembrane region" description="Helical" evidence="1">
    <location>
        <begin position="21"/>
        <end position="46"/>
    </location>
</feature>
<evidence type="ECO:0000313" key="2">
    <source>
        <dbReference type="EMBL" id="KWF51824.1"/>
    </source>
</evidence>
<keyword evidence="1" id="KW-1133">Transmembrane helix</keyword>
<keyword evidence="1" id="KW-0812">Transmembrane</keyword>